<evidence type="ECO:0000256" key="1">
    <source>
        <dbReference type="ARBA" id="ARBA00001974"/>
    </source>
</evidence>
<dbReference type="InterPro" id="IPR009075">
    <property type="entry name" value="AcylCo_DH/oxidase_C"/>
</dbReference>
<evidence type="ECO:0000259" key="8">
    <source>
        <dbReference type="Pfam" id="PF02770"/>
    </source>
</evidence>
<dbReference type="PANTHER" id="PTHR42803:SF1">
    <property type="entry name" value="BROAD-SPECIFICITY LINEAR ACYL-COA DEHYDROGENASE FADE5"/>
    <property type="match status" value="1"/>
</dbReference>
<evidence type="ECO:0000313" key="11">
    <source>
        <dbReference type="EMBL" id="GLQ18420.1"/>
    </source>
</evidence>
<dbReference type="Pfam" id="PF02771">
    <property type="entry name" value="Acyl-CoA_dh_N"/>
    <property type="match status" value="1"/>
</dbReference>
<keyword evidence="4 6" id="KW-0274">FAD</keyword>
<dbReference type="InterPro" id="IPR036250">
    <property type="entry name" value="AcylCo_DH-like_C"/>
</dbReference>
<dbReference type="PANTHER" id="PTHR42803">
    <property type="entry name" value="ACYL-COA DEHYDROGENASE"/>
    <property type="match status" value="1"/>
</dbReference>
<accession>A0ABQ5UT04</accession>
<sequence length="594" mass="63823">MPFKAPVEDMLFALNNLCGLEDIAQLPGYEDAQPDMVEAILAEAAKFSQEVLAPLNTIGDQQGASFADGKVATAPGWADAYKQLVEMGWNSPKTSAEHGGMGLPAVVNASIQEMFTSANTSFMLAPLLTQGAIESIAGFASAQLQEVFLPKLVTGEWTGTMNLTEPQAGSDLAAITSKAIPNGDHYLISGQKIFITYGEHDMSDNIVHLVLARLPDAPEGVKGISLFIVPKFLVNSDGSLGDRNDVECISIEHKLGIHASPTCTMAYGTNGGAIGYLVGEPHDGLKYMFTMMNAARLGVGLQGVGISEHATQHAIQYALERKQGQTPKGSEQTIMGHPDIRRMLGLMKARTEAARVLAYRAAAAEDLAEKAPDAEKRAYYQRRLDLLIPVVKGWSTELAVDTSSLGVQIHGGMGFIEETGAAQYFRDARITTIYEGTTGIQALDLVGRKIKRDQGAAAIELVQEIRDTARNAKQQNNTVADWTKLSAMADDAAQTIENVTKWLVERNDLSPQAAAANVLELFGIALGAWVMADAAIAASQKSEREGASDYLQSKLKMAAFYAGHVYPKAAMLKKVVFEANDEVLDLNAQDFEVA</sequence>
<comment type="similarity">
    <text evidence="2 6">Belongs to the acyl-CoA dehydrogenase family.</text>
</comment>
<feature type="domain" description="Acyl-CoA oxidase/dehydrogenase middle" evidence="8">
    <location>
        <begin position="161"/>
        <end position="265"/>
    </location>
</feature>
<keyword evidence="5 6" id="KW-0560">Oxidoreductase</keyword>
<evidence type="ECO:0000259" key="9">
    <source>
        <dbReference type="Pfam" id="PF02771"/>
    </source>
</evidence>
<evidence type="ECO:0000313" key="12">
    <source>
        <dbReference type="Proteomes" id="UP001161405"/>
    </source>
</evidence>
<reference evidence="11" key="2">
    <citation type="submission" date="2023-01" db="EMBL/GenBank/DDBJ databases">
        <title>Draft genome sequence of Maritalea porphyrae strain NBRC 107169.</title>
        <authorList>
            <person name="Sun Q."/>
            <person name="Mori K."/>
        </authorList>
    </citation>
    <scope>NUCLEOTIDE SEQUENCE</scope>
    <source>
        <strain evidence="11">NBRC 107169</strain>
    </source>
</reference>
<evidence type="ECO:0000256" key="4">
    <source>
        <dbReference type="ARBA" id="ARBA00022827"/>
    </source>
</evidence>
<dbReference type="InterPro" id="IPR046373">
    <property type="entry name" value="Acyl-CoA_Oxase/DH_mid-dom_sf"/>
</dbReference>
<dbReference type="Gene3D" id="2.40.110.10">
    <property type="entry name" value="Butyryl-CoA Dehydrogenase, subunit A, domain 2"/>
    <property type="match status" value="1"/>
</dbReference>
<evidence type="ECO:0000259" key="7">
    <source>
        <dbReference type="Pfam" id="PF00441"/>
    </source>
</evidence>
<dbReference type="Pfam" id="PF12806">
    <property type="entry name" value="Acyl-CoA_dh_C"/>
    <property type="match status" value="1"/>
</dbReference>
<dbReference type="Gene3D" id="1.20.140.10">
    <property type="entry name" value="Butyryl-CoA Dehydrogenase, subunit A, domain 3"/>
    <property type="match status" value="1"/>
</dbReference>
<dbReference type="InterPro" id="IPR052166">
    <property type="entry name" value="Diverse_Acyl-CoA_DH"/>
</dbReference>
<keyword evidence="3 6" id="KW-0285">Flavoprotein</keyword>
<comment type="caution">
    <text evidence="11">The sequence shown here is derived from an EMBL/GenBank/DDBJ whole genome shotgun (WGS) entry which is preliminary data.</text>
</comment>
<dbReference type="RefSeq" id="WP_284365338.1">
    <property type="nucleotide sequence ID" value="NZ_BSNI01000002.1"/>
</dbReference>
<dbReference type="InterPro" id="IPR037069">
    <property type="entry name" value="AcylCoA_DH/ox_N_sf"/>
</dbReference>
<dbReference type="Proteomes" id="UP001161405">
    <property type="component" value="Unassembled WGS sequence"/>
</dbReference>
<dbReference type="InterPro" id="IPR025878">
    <property type="entry name" value="Acyl-CoA_dh-like_C_dom"/>
</dbReference>
<protein>
    <submittedName>
        <fullName evidence="11">Acyl-CoA dehydrogenase</fullName>
    </submittedName>
</protein>
<evidence type="ECO:0000256" key="2">
    <source>
        <dbReference type="ARBA" id="ARBA00009347"/>
    </source>
</evidence>
<gene>
    <name evidence="11" type="ORF">GCM10007879_26690</name>
</gene>
<keyword evidence="12" id="KW-1185">Reference proteome</keyword>
<evidence type="ECO:0000256" key="3">
    <source>
        <dbReference type="ARBA" id="ARBA00022630"/>
    </source>
</evidence>
<evidence type="ECO:0000256" key="6">
    <source>
        <dbReference type="RuleBase" id="RU362125"/>
    </source>
</evidence>
<reference evidence="11" key="1">
    <citation type="journal article" date="2014" name="Int. J. Syst. Evol. Microbiol.">
        <title>Complete genome of a new Firmicutes species belonging to the dominant human colonic microbiota ('Ruminococcus bicirculans') reveals two chromosomes and a selective capacity to utilize plant glucans.</title>
        <authorList>
            <consortium name="NISC Comparative Sequencing Program"/>
            <person name="Wegmann U."/>
            <person name="Louis P."/>
            <person name="Goesmann A."/>
            <person name="Henrissat B."/>
            <person name="Duncan S.H."/>
            <person name="Flint H.J."/>
        </authorList>
    </citation>
    <scope>NUCLEOTIDE SEQUENCE</scope>
    <source>
        <strain evidence="11">NBRC 107169</strain>
    </source>
</reference>
<dbReference type="EMBL" id="BSNI01000002">
    <property type="protein sequence ID" value="GLQ18420.1"/>
    <property type="molecule type" value="Genomic_DNA"/>
</dbReference>
<dbReference type="SUPFAM" id="SSF56645">
    <property type="entry name" value="Acyl-CoA dehydrogenase NM domain-like"/>
    <property type="match status" value="1"/>
</dbReference>
<dbReference type="InterPro" id="IPR009100">
    <property type="entry name" value="AcylCoA_DH/oxidase_NM_dom_sf"/>
</dbReference>
<name>A0ABQ5UT04_9HYPH</name>
<dbReference type="InterPro" id="IPR006091">
    <property type="entry name" value="Acyl-CoA_Oxase/DH_mid-dom"/>
</dbReference>
<feature type="domain" description="Acetyl-CoA dehydrogenase-like C-terminal" evidence="10">
    <location>
        <begin position="462"/>
        <end position="586"/>
    </location>
</feature>
<comment type="cofactor">
    <cofactor evidence="1 6">
        <name>FAD</name>
        <dbReference type="ChEBI" id="CHEBI:57692"/>
    </cofactor>
</comment>
<dbReference type="Gene3D" id="1.10.540.10">
    <property type="entry name" value="Acyl-CoA dehydrogenase/oxidase, N-terminal domain"/>
    <property type="match status" value="1"/>
</dbReference>
<feature type="domain" description="Acyl-CoA dehydrogenase/oxidase N-terminal" evidence="9">
    <location>
        <begin position="38"/>
        <end position="156"/>
    </location>
</feature>
<evidence type="ECO:0000259" key="10">
    <source>
        <dbReference type="Pfam" id="PF12806"/>
    </source>
</evidence>
<proteinExistence type="inferred from homology"/>
<evidence type="ECO:0000256" key="5">
    <source>
        <dbReference type="ARBA" id="ARBA00023002"/>
    </source>
</evidence>
<dbReference type="InterPro" id="IPR013786">
    <property type="entry name" value="AcylCoA_DH/ox_N"/>
</dbReference>
<dbReference type="Pfam" id="PF02770">
    <property type="entry name" value="Acyl-CoA_dh_M"/>
    <property type="match status" value="1"/>
</dbReference>
<feature type="domain" description="Acyl-CoA dehydrogenase/oxidase C-terminal" evidence="7">
    <location>
        <begin position="283"/>
        <end position="444"/>
    </location>
</feature>
<organism evidence="11 12">
    <name type="scientific">Maritalea porphyrae</name>
    <dbReference type="NCBI Taxonomy" id="880732"/>
    <lineage>
        <taxon>Bacteria</taxon>
        <taxon>Pseudomonadati</taxon>
        <taxon>Pseudomonadota</taxon>
        <taxon>Alphaproteobacteria</taxon>
        <taxon>Hyphomicrobiales</taxon>
        <taxon>Devosiaceae</taxon>
        <taxon>Maritalea</taxon>
    </lineage>
</organism>
<dbReference type="Pfam" id="PF00441">
    <property type="entry name" value="Acyl-CoA_dh_1"/>
    <property type="match status" value="1"/>
</dbReference>
<dbReference type="SUPFAM" id="SSF47203">
    <property type="entry name" value="Acyl-CoA dehydrogenase C-terminal domain-like"/>
    <property type="match status" value="1"/>
</dbReference>